<keyword evidence="4" id="KW-0378">Hydrolase</keyword>
<keyword evidence="8" id="KW-0539">Nucleus</keyword>
<dbReference type="InterPro" id="IPR014001">
    <property type="entry name" value="Helicase_ATP-bd"/>
</dbReference>
<protein>
    <recommendedName>
        <fullName evidence="9">Helicase ATP-binding domain-containing protein</fullName>
    </recommendedName>
</protein>
<evidence type="ECO:0000256" key="1">
    <source>
        <dbReference type="ARBA" id="ARBA00004123"/>
    </source>
</evidence>
<dbReference type="GO" id="GO:0005634">
    <property type="term" value="C:nucleus"/>
    <property type="evidence" value="ECO:0007669"/>
    <property type="project" value="UniProtKB-SubCell"/>
</dbReference>
<dbReference type="PANTHER" id="PTHR47961">
    <property type="entry name" value="DNA POLYMERASE THETA, PUTATIVE (AFU_ORTHOLOGUE AFUA_1G05260)-RELATED"/>
    <property type="match status" value="1"/>
</dbReference>
<evidence type="ECO:0000256" key="4">
    <source>
        <dbReference type="ARBA" id="ARBA00022801"/>
    </source>
</evidence>
<evidence type="ECO:0000259" key="9">
    <source>
        <dbReference type="PROSITE" id="PS51192"/>
    </source>
</evidence>
<dbReference type="PROSITE" id="PS51192">
    <property type="entry name" value="HELICASE_ATP_BIND_1"/>
    <property type="match status" value="1"/>
</dbReference>
<dbReference type="InterPro" id="IPR011545">
    <property type="entry name" value="DEAD/DEAH_box_helicase_dom"/>
</dbReference>
<dbReference type="Gene3D" id="3.40.50.300">
    <property type="entry name" value="P-loop containing nucleotide triphosphate hydrolases"/>
    <property type="match status" value="1"/>
</dbReference>
<dbReference type="Pfam" id="PF00270">
    <property type="entry name" value="DEAD"/>
    <property type="match status" value="1"/>
</dbReference>
<keyword evidence="7" id="KW-0234">DNA repair</keyword>
<dbReference type="PANTHER" id="PTHR47961:SF6">
    <property type="entry name" value="DNA-DIRECTED DNA POLYMERASE"/>
    <property type="match status" value="1"/>
</dbReference>
<dbReference type="CDD" id="cd18026">
    <property type="entry name" value="DEXHc_POLQ-like"/>
    <property type="match status" value="1"/>
</dbReference>
<dbReference type="FunFam" id="3.40.50.300:FF:000813">
    <property type="entry name" value="helicase POLQ-like isoform X1"/>
    <property type="match status" value="1"/>
</dbReference>
<dbReference type="GO" id="GO:0016787">
    <property type="term" value="F:hydrolase activity"/>
    <property type="evidence" value="ECO:0007669"/>
    <property type="project" value="UniProtKB-KW"/>
</dbReference>
<keyword evidence="5" id="KW-0347">Helicase</keyword>
<dbReference type="SMART" id="SM00487">
    <property type="entry name" value="DEXDc"/>
    <property type="match status" value="1"/>
</dbReference>
<keyword evidence="6" id="KW-0067">ATP-binding</keyword>
<proteinExistence type="predicted"/>
<dbReference type="GO" id="GO:0004386">
    <property type="term" value="F:helicase activity"/>
    <property type="evidence" value="ECO:0007669"/>
    <property type="project" value="UniProtKB-KW"/>
</dbReference>
<evidence type="ECO:0000256" key="8">
    <source>
        <dbReference type="ARBA" id="ARBA00023242"/>
    </source>
</evidence>
<dbReference type="GO" id="GO:0003676">
    <property type="term" value="F:nucleic acid binding"/>
    <property type="evidence" value="ECO:0007669"/>
    <property type="project" value="InterPro"/>
</dbReference>
<name>A0A0H5RBZ9_9EUKA</name>
<evidence type="ECO:0000256" key="6">
    <source>
        <dbReference type="ARBA" id="ARBA00022840"/>
    </source>
</evidence>
<dbReference type="EMBL" id="HACM01005582">
    <property type="protein sequence ID" value="CRZ06024.1"/>
    <property type="molecule type" value="Transcribed_RNA"/>
</dbReference>
<evidence type="ECO:0000313" key="10">
    <source>
        <dbReference type="EMBL" id="CRZ06024.1"/>
    </source>
</evidence>
<evidence type="ECO:0000256" key="2">
    <source>
        <dbReference type="ARBA" id="ARBA00022741"/>
    </source>
</evidence>
<evidence type="ECO:0000256" key="7">
    <source>
        <dbReference type="ARBA" id="ARBA00023204"/>
    </source>
</evidence>
<reference evidence="10" key="1">
    <citation type="submission" date="2015-04" db="EMBL/GenBank/DDBJ databases">
        <title>The genome sequence of the plant pathogenic Rhizarian Plasmodiophora brassicae reveals insights in its biotrophic life cycle and the origin of chitin synthesis.</title>
        <authorList>
            <person name="Schwelm A."/>
            <person name="Fogelqvist J."/>
            <person name="Knaust A."/>
            <person name="Julke S."/>
            <person name="Lilja T."/>
            <person name="Dhandapani V."/>
            <person name="Bonilla-Rosso G."/>
            <person name="Karlsson M."/>
            <person name="Shevchenko A."/>
            <person name="Choi S.R."/>
            <person name="Kim H.G."/>
            <person name="Park J.Y."/>
            <person name="Lim Y.P."/>
            <person name="Ludwig-Muller J."/>
            <person name="Dixelius C."/>
        </authorList>
    </citation>
    <scope>NUCLEOTIDE SEQUENCE</scope>
    <source>
        <tissue evidence="10">Potato root galls</tissue>
    </source>
</reference>
<evidence type="ECO:0000256" key="5">
    <source>
        <dbReference type="ARBA" id="ARBA00022806"/>
    </source>
</evidence>
<dbReference type="AlphaFoldDB" id="A0A0H5RBZ9"/>
<organism evidence="10">
    <name type="scientific">Spongospora subterranea</name>
    <dbReference type="NCBI Taxonomy" id="70186"/>
    <lineage>
        <taxon>Eukaryota</taxon>
        <taxon>Sar</taxon>
        <taxon>Rhizaria</taxon>
        <taxon>Endomyxa</taxon>
        <taxon>Phytomyxea</taxon>
        <taxon>Plasmodiophorida</taxon>
        <taxon>Plasmodiophoridae</taxon>
        <taxon>Spongospora</taxon>
    </lineage>
</organism>
<accession>A0A0H5RBZ9</accession>
<dbReference type="InterPro" id="IPR027417">
    <property type="entry name" value="P-loop_NTPase"/>
</dbReference>
<sequence>MRQNCRDLQNKLGRATSCRKQDNYGRKTFGIWKSLKGPKSKIRRVYINIAGVEYTGSAAIEAARADTEARINRQFIPKNRDHSPEPFTLDFWSIPQTVQDVYASKGIRSLYSWQVEALSLAGVADGSKNFVFSTPTSSGKSLISEILLIRSLILKKRKAIVILPFISLVEEKCSDLTEKLCSIGYCCKAFHSVIPPVFNNDVDVAICTFEKASIMINLLITSGRMCQIGIVIVDELHYIGDPHRGFILEGIMSKVLTCPFDPESPPQIVGMSATLSNFPALSSWLNAIDYTCDFRPVPLKQHVCHSRCRTFTFHHHL</sequence>
<comment type="subcellular location">
    <subcellularLocation>
        <location evidence="1">Nucleus</location>
    </subcellularLocation>
</comment>
<keyword evidence="3" id="KW-0227">DNA damage</keyword>
<dbReference type="GO" id="GO:0006281">
    <property type="term" value="P:DNA repair"/>
    <property type="evidence" value="ECO:0007669"/>
    <property type="project" value="UniProtKB-KW"/>
</dbReference>
<feature type="domain" description="Helicase ATP-binding" evidence="9">
    <location>
        <begin position="121"/>
        <end position="293"/>
    </location>
</feature>
<evidence type="ECO:0000256" key="3">
    <source>
        <dbReference type="ARBA" id="ARBA00022763"/>
    </source>
</evidence>
<dbReference type="InterPro" id="IPR050474">
    <property type="entry name" value="Hel308_SKI2-like"/>
</dbReference>
<dbReference type="GO" id="GO:0005524">
    <property type="term" value="F:ATP binding"/>
    <property type="evidence" value="ECO:0007669"/>
    <property type="project" value="UniProtKB-KW"/>
</dbReference>
<dbReference type="SUPFAM" id="SSF52540">
    <property type="entry name" value="P-loop containing nucleoside triphosphate hydrolases"/>
    <property type="match status" value="1"/>
</dbReference>
<keyword evidence="2" id="KW-0547">Nucleotide-binding</keyword>